<dbReference type="Proteomes" id="UP000523795">
    <property type="component" value="Unassembled WGS sequence"/>
</dbReference>
<sequence>VTAPPPGVDRYSVPFFWPPRLDAVIDPVPLPAEPKAEARGISDDPNNRMLASSGSNMLKGRLRAHPDVTEKYYPDLVVK</sequence>
<keyword evidence="3" id="KW-1185">Reference proteome</keyword>
<protein>
    <submittedName>
        <fullName evidence="2">Isopenicillin N synthase family oxygenase</fullName>
    </submittedName>
</protein>
<name>A0ABX1JTF9_9MICC</name>
<proteinExistence type="predicted"/>
<feature type="compositionally biased region" description="Basic and acidic residues" evidence="1">
    <location>
        <begin position="34"/>
        <end position="46"/>
    </location>
</feature>
<feature type="non-terminal residue" evidence="2">
    <location>
        <position position="1"/>
    </location>
</feature>
<evidence type="ECO:0000313" key="2">
    <source>
        <dbReference type="EMBL" id="NKX52336.1"/>
    </source>
</evidence>
<gene>
    <name evidence="2" type="ORF">HER39_17520</name>
</gene>
<comment type="caution">
    <text evidence="2">The sequence shown here is derived from an EMBL/GenBank/DDBJ whole genome shotgun (WGS) entry which is preliminary data.</text>
</comment>
<dbReference type="EMBL" id="JAAZSR010000492">
    <property type="protein sequence ID" value="NKX52336.1"/>
    <property type="molecule type" value="Genomic_DNA"/>
</dbReference>
<organism evidence="2 3">
    <name type="scientific">Arthrobacter deserti</name>
    <dbReference type="NCBI Taxonomy" id="1742687"/>
    <lineage>
        <taxon>Bacteria</taxon>
        <taxon>Bacillati</taxon>
        <taxon>Actinomycetota</taxon>
        <taxon>Actinomycetes</taxon>
        <taxon>Micrococcales</taxon>
        <taxon>Micrococcaceae</taxon>
        <taxon>Arthrobacter</taxon>
    </lineage>
</organism>
<evidence type="ECO:0000313" key="3">
    <source>
        <dbReference type="Proteomes" id="UP000523795"/>
    </source>
</evidence>
<feature type="region of interest" description="Disordered" evidence="1">
    <location>
        <begin position="33"/>
        <end position="61"/>
    </location>
</feature>
<evidence type="ECO:0000256" key="1">
    <source>
        <dbReference type="SAM" id="MobiDB-lite"/>
    </source>
</evidence>
<accession>A0ABX1JTF9</accession>
<reference evidence="2 3" key="1">
    <citation type="submission" date="2020-04" db="EMBL/GenBank/DDBJ databases">
        <authorList>
            <person name="Liu S."/>
        </authorList>
    </citation>
    <scope>NUCLEOTIDE SEQUENCE [LARGE SCALE GENOMIC DNA]</scope>
    <source>
        <strain evidence="2 3">CGMCC 1.15091</strain>
    </source>
</reference>